<evidence type="ECO:0000313" key="2">
    <source>
        <dbReference type="EMBL" id="XAY03480.1"/>
    </source>
</evidence>
<gene>
    <name evidence="2" type="ORF">DSM112329_00298</name>
</gene>
<dbReference type="RefSeq" id="WP_354700037.1">
    <property type="nucleotide sequence ID" value="NZ_CP114014.1"/>
</dbReference>
<organism evidence="2">
    <name type="scientific">Paraconexibacter sp. AEG42_29</name>
    <dbReference type="NCBI Taxonomy" id="2997339"/>
    <lineage>
        <taxon>Bacteria</taxon>
        <taxon>Bacillati</taxon>
        <taxon>Actinomycetota</taxon>
        <taxon>Thermoleophilia</taxon>
        <taxon>Solirubrobacterales</taxon>
        <taxon>Paraconexibacteraceae</taxon>
        <taxon>Paraconexibacter</taxon>
    </lineage>
</organism>
<reference evidence="2" key="1">
    <citation type="submission" date="2022-12" db="EMBL/GenBank/DDBJ databases">
        <title>Paraconexibacter alkalitolerans sp. nov. and Baekduia alba sp. nov., isolated from soil and emended description of the genera Paraconexibacter (Chun et al., 2020) and Baekduia (An et al., 2020).</title>
        <authorList>
            <person name="Vieira S."/>
            <person name="Huber K.J."/>
            <person name="Geppert A."/>
            <person name="Wolf J."/>
            <person name="Neumann-Schaal M."/>
            <person name="Muesken M."/>
            <person name="Overmann J."/>
        </authorList>
    </citation>
    <scope>NUCLEOTIDE SEQUENCE</scope>
    <source>
        <strain evidence="2">AEG42_29</strain>
    </source>
</reference>
<feature type="signal peptide" evidence="1">
    <location>
        <begin position="1"/>
        <end position="29"/>
    </location>
</feature>
<keyword evidence="1" id="KW-0732">Signal</keyword>
<sequence length="361" mass="37838">MKTTSCLRSTILLAGLLLAGAAAPTWALAVPTVSVIGDDGQPLPMTAGQAVTVRNVRAVVRLSYPPPGSNGRFTFDLVDATGKSASRGTSFTESCILQSGVAFDQNLQYHGNQTYQAVVKEYAPEDTSCATPTTTTTYGLTVAARVGIAPPTRPFVLSYPSVKGFPLTVTNNPGANLNEIHYALNGVVGPDGDLVAPFRFRLASLEDVGEATTTTQLDTTKPGRYTVVARAIDPSGSFSLLQPYRGDAASPWTPAITVVAKAPFGLTTSPVANFSDFTGPDYTLSVKVTFPGTPGTVSIGIARGKAGGTFRSLGTAKISSAGTITKRIRVVGNGKKPYRLRVSYKGSAFYLPGTQILRTSF</sequence>
<accession>A0AAU7APB1</accession>
<name>A0AAU7APB1_9ACTN</name>
<dbReference type="EMBL" id="CP114014">
    <property type="protein sequence ID" value="XAY03480.1"/>
    <property type="molecule type" value="Genomic_DNA"/>
</dbReference>
<dbReference type="AlphaFoldDB" id="A0AAU7APB1"/>
<feature type="chain" id="PRO_5043728003" evidence="1">
    <location>
        <begin position="30"/>
        <end position="361"/>
    </location>
</feature>
<dbReference type="KEGG" id="parq:DSM112329_00298"/>
<evidence type="ECO:0000256" key="1">
    <source>
        <dbReference type="SAM" id="SignalP"/>
    </source>
</evidence>
<protein>
    <submittedName>
        <fullName evidence="2">Uncharacterized protein</fullName>
    </submittedName>
</protein>
<proteinExistence type="predicted"/>